<dbReference type="SUPFAM" id="SSF53098">
    <property type="entry name" value="Ribonuclease H-like"/>
    <property type="match status" value="1"/>
</dbReference>
<evidence type="ECO:0000256" key="6">
    <source>
        <dbReference type="ARBA" id="ARBA00023015"/>
    </source>
</evidence>
<reference evidence="13 14" key="1">
    <citation type="journal article" date="2021" name="bioRxiv">
        <title>Chromosome-scale and haplotype-resolved genome assembly of a tetraploid potato cultivar.</title>
        <authorList>
            <person name="Sun H."/>
            <person name="Jiao W.-B."/>
            <person name="Krause K."/>
            <person name="Campoy J.A."/>
            <person name="Goel M."/>
            <person name="Folz-Donahue K."/>
            <person name="Kukat C."/>
            <person name="Huettel B."/>
            <person name="Schneeberger K."/>
        </authorList>
    </citation>
    <scope>NUCLEOTIDE SEQUENCE [LARGE SCALE GENOMIC DNA]</scope>
    <source>
        <strain evidence="13">SolTubOtavaFocal</strain>
        <tissue evidence="13">Leaves</tissue>
    </source>
</reference>
<dbReference type="InterPro" id="IPR052035">
    <property type="entry name" value="ZnF_BED_domain_contain"/>
</dbReference>
<evidence type="ECO:0000256" key="9">
    <source>
        <dbReference type="ARBA" id="ARBA00023242"/>
    </source>
</evidence>
<feature type="region of interest" description="Disordered" evidence="11">
    <location>
        <begin position="157"/>
        <end position="184"/>
    </location>
</feature>
<dbReference type="Pfam" id="PF14372">
    <property type="entry name" value="hAT-like_RNase-H"/>
    <property type="match status" value="1"/>
</dbReference>
<dbReference type="PROSITE" id="PS50808">
    <property type="entry name" value="ZF_BED"/>
    <property type="match status" value="1"/>
</dbReference>
<dbReference type="InterPro" id="IPR003656">
    <property type="entry name" value="Znf_BED"/>
</dbReference>
<evidence type="ECO:0000313" key="13">
    <source>
        <dbReference type="EMBL" id="KAH0762027.1"/>
    </source>
</evidence>
<dbReference type="InterPro" id="IPR036236">
    <property type="entry name" value="Znf_C2H2_sf"/>
</dbReference>
<dbReference type="Pfam" id="PF02892">
    <property type="entry name" value="zf-BED"/>
    <property type="match status" value="1"/>
</dbReference>
<evidence type="ECO:0000256" key="8">
    <source>
        <dbReference type="ARBA" id="ARBA00023163"/>
    </source>
</evidence>
<dbReference type="EMBL" id="JAIVGD010000013">
    <property type="protein sequence ID" value="KAH0762027.1"/>
    <property type="molecule type" value="Genomic_DNA"/>
</dbReference>
<evidence type="ECO:0000256" key="5">
    <source>
        <dbReference type="ARBA" id="ARBA00022833"/>
    </source>
</evidence>
<name>A0ABQ7VD87_SOLTU</name>
<comment type="subunit">
    <text evidence="2">Homodimer.</text>
</comment>
<comment type="subcellular location">
    <subcellularLocation>
        <location evidence="1">Nucleus</location>
    </subcellularLocation>
</comment>
<comment type="caution">
    <text evidence="13">The sequence shown here is derived from an EMBL/GenBank/DDBJ whole genome shotgun (WGS) entry which is preliminary data.</text>
</comment>
<evidence type="ECO:0000256" key="7">
    <source>
        <dbReference type="ARBA" id="ARBA00023125"/>
    </source>
</evidence>
<keyword evidence="5" id="KW-0862">Zinc</keyword>
<feature type="compositionally biased region" description="Low complexity" evidence="11">
    <location>
        <begin position="64"/>
        <end position="75"/>
    </location>
</feature>
<dbReference type="PANTHER" id="PTHR46481">
    <property type="entry name" value="ZINC FINGER BED DOMAIN-CONTAINING PROTEIN 4"/>
    <property type="match status" value="1"/>
</dbReference>
<dbReference type="Pfam" id="PF05699">
    <property type="entry name" value="Dimer_Tnp_hAT"/>
    <property type="match status" value="1"/>
</dbReference>
<dbReference type="PANTHER" id="PTHR46481:SF7">
    <property type="entry name" value="ZINC FINGER BED DOMAIN-CONTAINING PROTEIN RICESLEEPER 2-LIKE"/>
    <property type="match status" value="1"/>
</dbReference>
<keyword evidence="14" id="KW-1185">Reference proteome</keyword>
<feature type="compositionally biased region" description="Polar residues" evidence="11">
    <location>
        <begin position="86"/>
        <end position="112"/>
    </location>
</feature>
<dbReference type="InterPro" id="IPR008906">
    <property type="entry name" value="HATC_C_dom"/>
</dbReference>
<feature type="compositionally biased region" description="Low complexity" evidence="11">
    <location>
        <begin position="158"/>
        <end position="172"/>
    </location>
</feature>
<gene>
    <name evidence="13" type="ORF">KY290_018100</name>
</gene>
<keyword evidence="4 10" id="KW-0863">Zinc-finger</keyword>
<accession>A0ABQ7VD87</accession>
<keyword evidence="9" id="KW-0539">Nucleus</keyword>
<sequence length="849" mass="96543">MNDAILLEKGFKVLDKRFRGCRKNRGTSRVNGEKSTIANHDLRRTRQPPAASSQQPHNQQQPATSSRRPGTSSRRQPASQQPPVPSTSSNSGQSCRPATHTAVATASHQPQSIGRAQAAAARRTAAAGDRQATTISFEMAEQNQSNVGVANQSRISMADSTDNTPTTSNDASIGTEETKKRKEMDPRSTVWQHFEKIFENGLLVKAKCLHCKQNYAANTTRNGTSGLRQHLTNRCKVYKPPPVAPGIQKLLNIQSNSSSIETWKFEQEVCRRALVEMIILDELPFSFVEKEGFKKFMSKVQPLFRIPSRRTITRDSYEVYGELRMNLKMSFREIQPRICLTTDTWTSVQRINYMCLTAHFIDRDWVLHKRILNFCPITSHKGEHLAECISNCLLDWNLDNVFTVTVDNASSNDVAVLELSKKLDMWGTNMMEGKHLHVRCMAHILNLIVQDGLKEIGPSIKRLRQMVKYVRSSSTRTRNFLKCVEMQKIECDKMLSLDVPTRWNSTYLMLDTAEKFEKAFERFDLYDGNFNSFLATDVCEDGSIAGSIQYEDWANVRNITKFLEKFYELTLKVSGSRYVTCNVHFEDICELDAYLKVCMTSDDVDLSKMASGMKEKFKKYWGTPEKMNKMLFIASVLDPRNKFMYVSFALEELLGEEKGQIVNNEVNAYLKNLFAIYVSKYAKGSKNQSSSSDSSDSSTYGLSQNVKTNSLRTKFYMKKQKEDSRSLGVKSELDRYLLEDQEPESEDFDILIWWKVNSPRFPILSQLARDVLAIPMSSVASECAFSTGGRILDPFRSSLTPKCVQCLICVQDWLRQETKPICVEESLEFLEKIELEMANSGRNSSIVDL</sequence>
<protein>
    <recommendedName>
        <fullName evidence="12">BED-type domain-containing protein</fullName>
    </recommendedName>
</protein>
<evidence type="ECO:0000256" key="1">
    <source>
        <dbReference type="ARBA" id="ARBA00004123"/>
    </source>
</evidence>
<dbReference type="SMART" id="SM00614">
    <property type="entry name" value="ZnF_BED"/>
    <property type="match status" value="1"/>
</dbReference>
<proteinExistence type="predicted"/>
<evidence type="ECO:0000256" key="4">
    <source>
        <dbReference type="ARBA" id="ARBA00022771"/>
    </source>
</evidence>
<keyword evidence="6" id="KW-0805">Transcription regulation</keyword>
<dbReference type="SUPFAM" id="SSF140996">
    <property type="entry name" value="Hermes dimerisation domain"/>
    <property type="match status" value="1"/>
</dbReference>
<feature type="compositionally biased region" description="Low complexity" evidence="11">
    <location>
        <begin position="114"/>
        <end position="127"/>
    </location>
</feature>
<evidence type="ECO:0000259" key="12">
    <source>
        <dbReference type="PROSITE" id="PS50808"/>
    </source>
</evidence>
<keyword evidence="7" id="KW-0238">DNA-binding</keyword>
<evidence type="ECO:0000256" key="10">
    <source>
        <dbReference type="PROSITE-ProRule" id="PRU00027"/>
    </source>
</evidence>
<evidence type="ECO:0000313" key="14">
    <source>
        <dbReference type="Proteomes" id="UP000826656"/>
    </source>
</evidence>
<dbReference type="SUPFAM" id="SSF57667">
    <property type="entry name" value="beta-beta-alpha zinc fingers"/>
    <property type="match status" value="1"/>
</dbReference>
<feature type="compositionally biased region" description="Polar residues" evidence="11">
    <location>
        <begin position="27"/>
        <end position="38"/>
    </location>
</feature>
<dbReference type="InterPro" id="IPR012337">
    <property type="entry name" value="RNaseH-like_sf"/>
</dbReference>
<organism evidence="13 14">
    <name type="scientific">Solanum tuberosum</name>
    <name type="common">Potato</name>
    <dbReference type="NCBI Taxonomy" id="4113"/>
    <lineage>
        <taxon>Eukaryota</taxon>
        <taxon>Viridiplantae</taxon>
        <taxon>Streptophyta</taxon>
        <taxon>Embryophyta</taxon>
        <taxon>Tracheophyta</taxon>
        <taxon>Spermatophyta</taxon>
        <taxon>Magnoliopsida</taxon>
        <taxon>eudicotyledons</taxon>
        <taxon>Gunneridae</taxon>
        <taxon>Pentapetalae</taxon>
        <taxon>asterids</taxon>
        <taxon>lamiids</taxon>
        <taxon>Solanales</taxon>
        <taxon>Solanaceae</taxon>
        <taxon>Solanoideae</taxon>
        <taxon>Solaneae</taxon>
        <taxon>Solanum</taxon>
    </lineage>
</organism>
<evidence type="ECO:0000256" key="3">
    <source>
        <dbReference type="ARBA" id="ARBA00022723"/>
    </source>
</evidence>
<evidence type="ECO:0000256" key="2">
    <source>
        <dbReference type="ARBA" id="ARBA00011738"/>
    </source>
</evidence>
<feature type="region of interest" description="Disordered" evidence="11">
    <location>
        <begin position="23"/>
        <end position="127"/>
    </location>
</feature>
<feature type="compositionally biased region" description="Polar residues" evidence="11">
    <location>
        <begin position="50"/>
        <end position="63"/>
    </location>
</feature>
<evidence type="ECO:0000256" key="11">
    <source>
        <dbReference type="SAM" id="MobiDB-lite"/>
    </source>
</evidence>
<keyword evidence="3" id="KW-0479">Metal-binding</keyword>
<dbReference type="Proteomes" id="UP000826656">
    <property type="component" value="Unassembled WGS sequence"/>
</dbReference>
<dbReference type="InterPro" id="IPR025525">
    <property type="entry name" value="hAT-like_transposase_RNase-H"/>
</dbReference>
<keyword evidence="8" id="KW-0804">Transcription</keyword>
<feature type="domain" description="BED-type" evidence="12">
    <location>
        <begin position="185"/>
        <end position="242"/>
    </location>
</feature>